<organism evidence="1 2">
    <name type="scientific">Sandaracinobacteroides saxicola</name>
    <dbReference type="NCBI Taxonomy" id="2759707"/>
    <lineage>
        <taxon>Bacteria</taxon>
        <taxon>Pseudomonadati</taxon>
        <taxon>Pseudomonadota</taxon>
        <taxon>Alphaproteobacteria</taxon>
        <taxon>Sphingomonadales</taxon>
        <taxon>Sphingosinicellaceae</taxon>
        <taxon>Sandaracinobacteroides</taxon>
    </lineage>
</organism>
<accession>A0A7G5IHX0</accession>
<evidence type="ECO:0000313" key="2">
    <source>
        <dbReference type="Proteomes" id="UP000515292"/>
    </source>
</evidence>
<sequence>MTVYISFAHLVPKIRVVVSCTTALTLAVAVTAVKAEPEKTAGKRAVSAQPGQMSPSVQRGQASLWLDSGRTELSLYSGEFVNWVSEMSFYDTPNINMKARWRLVEYVPSSAKWELYKFNKVNNALVRQTITSGVFPSLPDSSMDVTPFSLNLANYLPVHNKTKEAQEYYLTVYSKPVSGTGVIPARRVKIVHLPKAKQKVPAPDNPYACASTANTDRRVRLGIPKVFVEKTTSTPGDGDRDELYILRSRKGPGDFIGATPRLPGNDDYYEAKIGKTLFHGPPGSPANIIPWTNQDGQFENSPVILNMILKHGQTVTVVASLSEQDNEELDDIRTGLITAFTTVAGISSAVGGYGLIVAAAAGGAAAASGAIPQTSFHDQLGTFSTTFTNKCGYVQTTFVAPKTFDFGAAGTATMNFSDINTHVSFNQRLSVLKVADQKFWPNGVDWGAFQPVGDDDAIWMEANGTSQSKYTFQVRADVRLPD</sequence>
<dbReference type="RefSeq" id="WP_182296352.1">
    <property type="nucleotide sequence ID" value="NZ_CP059851.1"/>
</dbReference>
<dbReference type="AlphaFoldDB" id="A0A7G5IHX0"/>
<reference evidence="1 2" key="1">
    <citation type="submission" date="2020-07" db="EMBL/GenBank/DDBJ databases">
        <title>Complete genome sequence for Sandaracinobacter sp. M6.</title>
        <authorList>
            <person name="Tang Y."/>
            <person name="Liu Q."/>
            <person name="Guo Z."/>
            <person name="Lei P."/>
            <person name="Huang B."/>
        </authorList>
    </citation>
    <scope>NUCLEOTIDE SEQUENCE [LARGE SCALE GENOMIC DNA]</scope>
    <source>
        <strain evidence="1 2">M6</strain>
    </source>
</reference>
<dbReference type="Proteomes" id="UP000515292">
    <property type="component" value="Chromosome"/>
</dbReference>
<proteinExistence type="predicted"/>
<name>A0A7G5IHX0_9SPHN</name>
<dbReference type="KEGG" id="sand:H3309_00140"/>
<protein>
    <submittedName>
        <fullName evidence="1">Uncharacterized protein</fullName>
    </submittedName>
</protein>
<gene>
    <name evidence="1" type="ORF">H3309_00140</name>
</gene>
<keyword evidence="2" id="KW-1185">Reference proteome</keyword>
<dbReference type="EMBL" id="CP059851">
    <property type="protein sequence ID" value="QMW22962.1"/>
    <property type="molecule type" value="Genomic_DNA"/>
</dbReference>
<evidence type="ECO:0000313" key="1">
    <source>
        <dbReference type="EMBL" id="QMW22962.1"/>
    </source>
</evidence>